<keyword evidence="4" id="KW-0256">Endoplasmic reticulum</keyword>
<dbReference type="EMBL" id="JAQMWT010000526">
    <property type="protein sequence ID" value="KAJ8600161.1"/>
    <property type="molecule type" value="Genomic_DNA"/>
</dbReference>
<keyword evidence="6 7" id="KW-0472">Membrane</keyword>
<keyword evidence="11" id="KW-1185">Reference proteome</keyword>
<dbReference type="GO" id="GO:0051604">
    <property type="term" value="P:protein maturation"/>
    <property type="evidence" value="ECO:0007669"/>
    <property type="project" value="InterPro"/>
</dbReference>
<keyword evidence="3 7" id="KW-0812">Transmembrane</keyword>
<dbReference type="PANTHER" id="PTHR14463">
    <property type="entry name" value="LIPASE MATURATION FACTOR"/>
    <property type="match status" value="1"/>
</dbReference>
<dbReference type="GO" id="GO:0005789">
    <property type="term" value="C:endoplasmic reticulum membrane"/>
    <property type="evidence" value="ECO:0007669"/>
    <property type="project" value="UniProtKB-SubCell"/>
</dbReference>
<dbReference type="InterPro" id="IPR009613">
    <property type="entry name" value="LMF"/>
</dbReference>
<comment type="subcellular location">
    <subcellularLocation>
        <location evidence="1">Endoplasmic reticulum membrane</location>
        <topology evidence="1">Multi-pass membrane protein</topology>
    </subcellularLocation>
</comment>
<evidence type="ECO:0000256" key="1">
    <source>
        <dbReference type="ARBA" id="ARBA00004477"/>
    </source>
</evidence>
<dbReference type="InterPro" id="IPR057433">
    <property type="entry name" value="LMF1/2_C"/>
</dbReference>
<dbReference type="Pfam" id="PF06762">
    <property type="entry name" value="LMF1"/>
    <property type="match status" value="1"/>
</dbReference>
<feature type="domain" description="Lipase maturation factor 1/2 C-terminal" evidence="9">
    <location>
        <begin position="358"/>
        <end position="521"/>
    </location>
</feature>
<evidence type="ECO:0008006" key="12">
    <source>
        <dbReference type="Google" id="ProtNLM"/>
    </source>
</evidence>
<sequence length="542" mass="60796">MQGDVAQGPGPSSVGEKKVESSESFCTTKLVLLTSLGVVYAVAFCSAYYQNGALLGERGLAPARPSLAAAWESKSSLADLLWRRPSLMWFWWPVEDLDAALSRTAALGIATSMLLILGAHYSWVCLVLWLLYHTLCTTASASSFYAYGWESQLLETGFLAIFLCSPTNASSPPSRAALYLFRWLAFRIAMGAGLIKLRGGSCWSAKECLFYHFETQPIPSPLSFFFHFLPKETLSLGVDVDIFVQCYASWLLLVPSKWPRRVGGLVQATFMLIVAASGNFAFLNHLTIIPSLACFDDAFFRAAPSPESMVSGRRRRLLAARALDVLLVALVAYLSIPVVANLASRDQRMNATFDPFRIVNTYGAFGSVGKRRVEPVVSLLDRTDRWHEIDFPCKPGDVYRRPCFSAPYHYRVDWNLWFLGFEPHAAVLRDREKWVFELLAQLLDRAYLPALATILDAHCVHVLFNGRDAPFTKERPPKAVKVDMYVYEMAQPLWGLLHDALKVDHARVKWWNRTYKEPLVPPLALSADDSPVRLVRVPRTNK</sequence>
<evidence type="ECO:0000259" key="8">
    <source>
        <dbReference type="Pfam" id="PF06762"/>
    </source>
</evidence>
<evidence type="ECO:0000259" key="9">
    <source>
        <dbReference type="Pfam" id="PF25179"/>
    </source>
</evidence>
<proteinExistence type="inferred from homology"/>
<reference evidence="10" key="1">
    <citation type="submission" date="2023-01" db="EMBL/GenBank/DDBJ databases">
        <title>Metagenome sequencing of chrysophaentin producing Chrysophaeum taylorii.</title>
        <authorList>
            <person name="Davison J."/>
            <person name="Bewley C."/>
        </authorList>
    </citation>
    <scope>NUCLEOTIDE SEQUENCE</scope>
    <source>
        <strain evidence="10">NIES-1699</strain>
    </source>
</reference>
<evidence type="ECO:0000256" key="5">
    <source>
        <dbReference type="ARBA" id="ARBA00022989"/>
    </source>
</evidence>
<organism evidence="10 11">
    <name type="scientific">Chrysophaeum taylorii</name>
    <dbReference type="NCBI Taxonomy" id="2483200"/>
    <lineage>
        <taxon>Eukaryota</taxon>
        <taxon>Sar</taxon>
        <taxon>Stramenopiles</taxon>
        <taxon>Ochrophyta</taxon>
        <taxon>Pelagophyceae</taxon>
        <taxon>Pelagomonadales</taxon>
        <taxon>Pelagomonadaceae</taxon>
        <taxon>Chrysophaeum</taxon>
    </lineage>
</organism>
<evidence type="ECO:0000256" key="6">
    <source>
        <dbReference type="ARBA" id="ARBA00023136"/>
    </source>
</evidence>
<dbReference type="AlphaFoldDB" id="A0AAD7U8E7"/>
<feature type="transmembrane region" description="Helical" evidence="7">
    <location>
        <begin position="105"/>
        <end position="132"/>
    </location>
</feature>
<evidence type="ECO:0000313" key="10">
    <source>
        <dbReference type="EMBL" id="KAJ8600161.1"/>
    </source>
</evidence>
<evidence type="ECO:0000256" key="2">
    <source>
        <dbReference type="ARBA" id="ARBA00005512"/>
    </source>
</evidence>
<name>A0AAD7U8E7_9STRA</name>
<evidence type="ECO:0000256" key="4">
    <source>
        <dbReference type="ARBA" id="ARBA00022824"/>
    </source>
</evidence>
<accession>A0AAD7U8E7</accession>
<evidence type="ECO:0000256" key="3">
    <source>
        <dbReference type="ARBA" id="ARBA00022692"/>
    </source>
</evidence>
<comment type="similarity">
    <text evidence="2">Belongs to the lipase maturation factor family.</text>
</comment>
<gene>
    <name evidence="10" type="ORF">CTAYLR_001920</name>
</gene>
<evidence type="ECO:0000256" key="7">
    <source>
        <dbReference type="SAM" id="Phobius"/>
    </source>
</evidence>
<protein>
    <recommendedName>
        <fullName evidence="12">Lipase maturation factor</fullName>
    </recommendedName>
</protein>
<comment type="caution">
    <text evidence="10">The sequence shown here is derived from an EMBL/GenBank/DDBJ whole genome shotgun (WGS) entry which is preliminary data.</text>
</comment>
<dbReference type="InterPro" id="IPR057434">
    <property type="entry name" value="LMF1/2_N"/>
</dbReference>
<dbReference type="Pfam" id="PF25179">
    <property type="entry name" value="LMF1_C"/>
    <property type="match status" value="1"/>
</dbReference>
<feature type="domain" description="Lipase maturation factor 1/2 N-terminal" evidence="8">
    <location>
        <begin position="145"/>
        <end position="301"/>
    </location>
</feature>
<evidence type="ECO:0000313" key="11">
    <source>
        <dbReference type="Proteomes" id="UP001230188"/>
    </source>
</evidence>
<feature type="transmembrane region" description="Helical" evidence="7">
    <location>
        <begin position="30"/>
        <end position="49"/>
    </location>
</feature>
<keyword evidence="5 7" id="KW-1133">Transmembrane helix</keyword>
<dbReference type="PANTHER" id="PTHR14463:SF10">
    <property type="entry name" value="LIPASE MATURATION FACTOR 1"/>
    <property type="match status" value="1"/>
</dbReference>
<dbReference type="Proteomes" id="UP001230188">
    <property type="component" value="Unassembled WGS sequence"/>
</dbReference>
<feature type="transmembrane region" description="Helical" evidence="7">
    <location>
        <begin position="318"/>
        <end position="340"/>
    </location>
</feature>